<dbReference type="Gene3D" id="1.25.40.10">
    <property type="entry name" value="Tetratricopeptide repeat domain"/>
    <property type="match status" value="1"/>
</dbReference>
<dbReference type="PANTHER" id="PTHR12616:SF1">
    <property type="entry name" value="VACUOLAR PROTEIN SORTING-ASSOCIATED PROTEIN 41 HOMOLOG"/>
    <property type="match status" value="1"/>
</dbReference>
<dbReference type="SUPFAM" id="SSF50978">
    <property type="entry name" value="WD40 repeat-like"/>
    <property type="match status" value="1"/>
</dbReference>
<dbReference type="Pfam" id="PF23556">
    <property type="entry name" value="TPR_Vps41"/>
    <property type="match status" value="1"/>
</dbReference>
<proteinExistence type="predicted"/>
<feature type="compositionally biased region" description="Polar residues" evidence="1">
    <location>
        <begin position="144"/>
        <end position="154"/>
    </location>
</feature>
<dbReference type="GO" id="GO:0009267">
    <property type="term" value="P:cellular response to starvation"/>
    <property type="evidence" value="ECO:0007669"/>
    <property type="project" value="TreeGrafter"/>
</dbReference>
<gene>
    <name evidence="3" type="primary">VPS41</name>
    <name evidence="3" type="ORF">LTR77_003279</name>
</gene>
<feature type="compositionally biased region" description="Acidic residues" evidence="1">
    <location>
        <begin position="1164"/>
        <end position="1175"/>
    </location>
</feature>
<dbReference type="EMBL" id="JAVRRT010000004">
    <property type="protein sequence ID" value="KAK5173157.1"/>
    <property type="molecule type" value="Genomic_DNA"/>
</dbReference>
<evidence type="ECO:0000256" key="1">
    <source>
        <dbReference type="SAM" id="MobiDB-lite"/>
    </source>
</evidence>
<accession>A0AAV9PHJ7</accession>
<feature type="domain" description="Vps41 beta-propeller" evidence="2">
    <location>
        <begin position="173"/>
        <end position="308"/>
    </location>
</feature>
<dbReference type="GO" id="GO:0016236">
    <property type="term" value="P:macroautophagy"/>
    <property type="evidence" value="ECO:0007669"/>
    <property type="project" value="TreeGrafter"/>
</dbReference>
<dbReference type="InterPro" id="IPR036322">
    <property type="entry name" value="WD40_repeat_dom_sf"/>
</dbReference>
<evidence type="ECO:0000313" key="3">
    <source>
        <dbReference type="EMBL" id="KAK5173157.1"/>
    </source>
</evidence>
<feature type="compositionally biased region" description="Polar residues" evidence="1">
    <location>
        <begin position="457"/>
        <end position="469"/>
    </location>
</feature>
<organism evidence="3 4">
    <name type="scientific">Saxophila tyrrhenica</name>
    <dbReference type="NCBI Taxonomy" id="1690608"/>
    <lineage>
        <taxon>Eukaryota</taxon>
        <taxon>Fungi</taxon>
        <taxon>Dikarya</taxon>
        <taxon>Ascomycota</taxon>
        <taxon>Pezizomycotina</taxon>
        <taxon>Dothideomycetes</taxon>
        <taxon>Dothideomycetidae</taxon>
        <taxon>Mycosphaerellales</taxon>
        <taxon>Extremaceae</taxon>
        <taxon>Saxophila</taxon>
    </lineage>
</organism>
<evidence type="ECO:0000313" key="4">
    <source>
        <dbReference type="Proteomes" id="UP001337655"/>
    </source>
</evidence>
<dbReference type="GO" id="GO:0005770">
    <property type="term" value="C:late endosome"/>
    <property type="evidence" value="ECO:0007669"/>
    <property type="project" value="TreeGrafter"/>
</dbReference>
<dbReference type="Pfam" id="PF23411">
    <property type="entry name" value="Beta-prop_Vps41"/>
    <property type="match status" value="3"/>
</dbReference>
<comment type="caution">
    <text evidence="3">The sequence shown here is derived from an EMBL/GenBank/DDBJ whole genome shotgun (WGS) entry which is preliminary data.</text>
</comment>
<feature type="region of interest" description="Disordered" evidence="1">
    <location>
        <begin position="1"/>
        <end position="56"/>
    </location>
</feature>
<dbReference type="SUPFAM" id="SSF57850">
    <property type="entry name" value="RING/U-box"/>
    <property type="match status" value="1"/>
</dbReference>
<sequence length="1297" mass="141169">MAADVHATEQAKFPSSQRAAARNEAGASKTAVAHGEDDEDDDDEEDEEEEEDEEPKLKYAKLTGSLTNVYRNGDSTSAFAVAGDKMVLGTHNGNVHVLTLPSMQPLRTYHAHSATITSISVSPTPPPPSHLQPEPAAIAGLNTPPASLRSQPTYSNSPRPSRTQQQSQTVSNTPNNAIYIATSSLDGHVCISSLLDPKDVQLRNFARPLQAVALSPAYTSDRTYLSGGLAGQLILTVGGKAGVTVDANTNSAAATAGGWLNSIGLGGDRGKDTVLHSGEGKICEIKWSLSGKWVVWVNEHGIKIMRSHLKLDSEASEDAWRRIAHAEKPNKPGWEEGAGVWRARAQWIDDRRLEADDEADSGTANGEKGATVLVNGAPNGKKKPAAKVEKLVVGWGNTVWILHVSEGGINPAGKKQVGSADIVNKFNFDCVISGLSLLSPSMMAILAYRTTKDEEQSTQQPSKAANGTSPKKGRSHRHTGLAPQLRLVGVDGIEVDLDELSMSRFETLSAQDYHLGTLYIPPPPPTKTSTSSSGGARGALDVVWDAAGGKYATRMFSSSASIMSRSSDDNRTSSFASPPASSVGVAAASMPKKKRIDAHPYIVEPGLKLFIQSPYDCVLAVKRGLSDRMEWFMDHKAYREAWDLADKHPEVFSSISPSTADNEGSTEPDTPRSNRGQGSLAEFFADSSSSQNGGSNVNHASAVEREKRHIGDLWLRQLVDSSQWSEAGRVAGKVLGTSGRWEHWMWAFAQANKFDEITPFIPSTIDAQLPSVVYEVVLGHYVQADPLRLMQLLEDWDPSLDLYDVGSVVKAIESRLDTTNAELDEEEKIKEGSADWKILTECLARLYLADARAKEALRCWIRVQNAEAAFRLIREEKMIDVVAAEDVTGLLMLRVSNDLMKNGSLKELQEASEDATALLVDEALRGTVHPATVISQLRPQGDRFRPFIYFYLRALWTSRSIDTDYKPRGKFARGINEGHALVEDHADLAVELFSQYDRELLMTFLRASSIYSYEKAAAICENLHYIPELVHILSKTGQTKRALFLIIGELGDVKQAIAFAKENPDLWDDLLDYSMNKPAFIKGLLEEVGTAIDPINLIRRIPEGLEIEGLKQGVQRMMREYDIQFSISEGVARVLRGEVAMGMDTLRAGQKKGVRFEVLREDAPSEDDVQLEVEDPPTKVDGGEELPTPKRKAEKKEAKAAEPGCCVGCGELFSEEEKEPLIGFACGHVYHLSCILKANPDTSDPDTISRLLDQLGSGADDEGAYTGRSVGGKVAHAHVIKNIVRGGCAHCSIPEGA</sequence>
<feature type="region of interest" description="Disordered" evidence="1">
    <location>
        <begin position="1162"/>
        <end position="1197"/>
    </location>
</feature>
<feature type="compositionally biased region" description="Low complexity" evidence="1">
    <location>
        <begin position="155"/>
        <end position="172"/>
    </location>
</feature>
<feature type="region of interest" description="Disordered" evidence="1">
    <location>
        <begin position="120"/>
        <end position="172"/>
    </location>
</feature>
<feature type="region of interest" description="Disordered" evidence="1">
    <location>
        <begin position="355"/>
        <end position="382"/>
    </location>
</feature>
<dbReference type="RefSeq" id="XP_064661875.1">
    <property type="nucleotide sequence ID" value="XM_064800536.1"/>
</dbReference>
<dbReference type="Gene3D" id="2.130.10.10">
    <property type="entry name" value="YVTN repeat-like/Quinoprotein amine dehydrogenase"/>
    <property type="match status" value="1"/>
</dbReference>
<dbReference type="GO" id="GO:0030897">
    <property type="term" value="C:HOPS complex"/>
    <property type="evidence" value="ECO:0007669"/>
    <property type="project" value="TreeGrafter"/>
</dbReference>
<name>A0AAV9PHJ7_9PEZI</name>
<dbReference type="InterPro" id="IPR011990">
    <property type="entry name" value="TPR-like_helical_dom_sf"/>
</dbReference>
<dbReference type="InterPro" id="IPR015943">
    <property type="entry name" value="WD40/YVTN_repeat-like_dom_sf"/>
</dbReference>
<dbReference type="InterPro" id="IPR045111">
    <property type="entry name" value="Vps41/Vps8"/>
</dbReference>
<keyword evidence="4" id="KW-1185">Reference proteome</keyword>
<feature type="domain" description="Vps41 beta-propeller" evidence="2">
    <location>
        <begin position="57"/>
        <end position="122"/>
    </location>
</feature>
<evidence type="ECO:0000259" key="2">
    <source>
        <dbReference type="Pfam" id="PF23411"/>
    </source>
</evidence>
<dbReference type="InterPro" id="IPR057780">
    <property type="entry name" value="Beta-prop_Vps41"/>
</dbReference>
<dbReference type="GeneID" id="89924626"/>
<feature type="compositionally biased region" description="Polar residues" evidence="1">
    <location>
        <begin position="653"/>
        <end position="677"/>
    </location>
</feature>
<feature type="compositionally biased region" description="Acidic residues" evidence="1">
    <location>
        <begin position="36"/>
        <end position="54"/>
    </location>
</feature>
<feature type="domain" description="Vps41 beta-propeller" evidence="2">
    <location>
        <begin position="389"/>
        <end position="517"/>
    </location>
</feature>
<dbReference type="CDD" id="cd16448">
    <property type="entry name" value="RING-H2"/>
    <property type="match status" value="1"/>
</dbReference>
<protein>
    <submittedName>
        <fullName evidence="3">Vacuolar protein sorting-associated protein 41</fullName>
    </submittedName>
</protein>
<dbReference type="GO" id="GO:0006623">
    <property type="term" value="P:protein targeting to vacuole"/>
    <property type="evidence" value="ECO:0007669"/>
    <property type="project" value="InterPro"/>
</dbReference>
<dbReference type="Proteomes" id="UP001337655">
    <property type="component" value="Unassembled WGS sequence"/>
</dbReference>
<dbReference type="GO" id="GO:0034058">
    <property type="term" value="P:endosomal vesicle fusion"/>
    <property type="evidence" value="ECO:0007669"/>
    <property type="project" value="TreeGrafter"/>
</dbReference>
<dbReference type="PANTHER" id="PTHR12616">
    <property type="entry name" value="VACUOLAR PROTEIN SORTING VPS41"/>
    <property type="match status" value="1"/>
</dbReference>
<reference evidence="3 4" key="1">
    <citation type="submission" date="2023-08" db="EMBL/GenBank/DDBJ databases">
        <title>Black Yeasts Isolated from many extreme environments.</title>
        <authorList>
            <person name="Coleine C."/>
            <person name="Stajich J.E."/>
            <person name="Selbmann L."/>
        </authorList>
    </citation>
    <scope>NUCLEOTIDE SEQUENCE [LARGE SCALE GENOMIC DNA]</scope>
    <source>
        <strain evidence="3 4">CCFEE 5935</strain>
    </source>
</reference>
<feature type="region of interest" description="Disordered" evidence="1">
    <location>
        <begin position="653"/>
        <end position="678"/>
    </location>
</feature>
<feature type="region of interest" description="Disordered" evidence="1">
    <location>
        <begin position="452"/>
        <end position="481"/>
    </location>
</feature>